<dbReference type="InterPro" id="IPR013899">
    <property type="entry name" value="DUF1771"/>
</dbReference>
<feature type="compositionally biased region" description="Basic and acidic residues" evidence="1">
    <location>
        <begin position="24"/>
        <end position="58"/>
    </location>
</feature>
<dbReference type="GeneID" id="28897553"/>
<dbReference type="FunCoup" id="A0A165HJX6">
    <property type="interactions" value="10"/>
</dbReference>
<dbReference type="InterPro" id="IPR002625">
    <property type="entry name" value="Smr_dom"/>
</dbReference>
<proteinExistence type="predicted"/>
<dbReference type="AlphaFoldDB" id="A0A165HJX6"/>
<dbReference type="SMART" id="SM00463">
    <property type="entry name" value="SMR"/>
    <property type="match status" value="1"/>
</dbReference>
<dbReference type="PROSITE" id="PS50828">
    <property type="entry name" value="SMR"/>
    <property type="match status" value="1"/>
</dbReference>
<dbReference type="SMART" id="SM01162">
    <property type="entry name" value="DUF1771"/>
    <property type="match status" value="1"/>
</dbReference>
<gene>
    <name evidence="3" type="ORF">L228DRAFT_246438</name>
</gene>
<dbReference type="STRING" id="1328760.A0A165HJX6"/>
<keyword evidence="4" id="KW-1185">Reference proteome</keyword>
<feature type="domain" description="Smr" evidence="2">
    <location>
        <begin position="98"/>
        <end position="173"/>
    </location>
</feature>
<evidence type="ECO:0000256" key="1">
    <source>
        <dbReference type="SAM" id="MobiDB-lite"/>
    </source>
</evidence>
<evidence type="ECO:0000313" key="4">
    <source>
        <dbReference type="Proteomes" id="UP000076632"/>
    </source>
</evidence>
<dbReference type="PANTHER" id="PTHR47417:SF1">
    <property type="entry name" value="SMR DOMAIN-CONTAINING PROTEIN YPL199C"/>
    <property type="match status" value="1"/>
</dbReference>
<dbReference type="OMA" id="DYIFREN"/>
<sequence length="251" mass="28842">MSYPLTQLGGGAFSHSQSQDAEAEYDRLRDLARQERDKRHSCSQRAHEAKDRGDRQEADRLFDEGDKHQRNAEHYNKQASEFIFRENNAQGRVADDAIDLHGQFVEEAEDILEQRIRTAQAQGQTHLHVIVGKGNHSANHLQKLKPKVEQLCRDLGLNYETEENAGRIYINLQGGPVQKPSPQHFAGHPSQQERPQQYQPGYPGQQQQPYYGRQEQPQQQQQQQQPDEVEEIVKKVVPKIFKKLEGCCVVM</sequence>
<dbReference type="EMBL" id="KV407457">
    <property type="protein sequence ID" value="KZF23625.1"/>
    <property type="molecule type" value="Genomic_DNA"/>
</dbReference>
<feature type="region of interest" description="Disordered" evidence="1">
    <location>
        <begin position="173"/>
        <end position="228"/>
    </location>
</feature>
<dbReference type="Proteomes" id="UP000076632">
    <property type="component" value="Unassembled WGS sequence"/>
</dbReference>
<accession>A0A165HJX6</accession>
<name>A0A165HJX6_XYLHT</name>
<evidence type="ECO:0000259" key="2">
    <source>
        <dbReference type="PROSITE" id="PS50828"/>
    </source>
</evidence>
<dbReference type="InterPro" id="IPR053020">
    <property type="entry name" value="Smr_domain_protein"/>
</dbReference>
<dbReference type="PANTHER" id="PTHR47417">
    <property type="entry name" value="SMR DOMAIN-CONTAINING PROTEIN YPL199C"/>
    <property type="match status" value="1"/>
</dbReference>
<dbReference type="InterPro" id="IPR036063">
    <property type="entry name" value="Smr_dom_sf"/>
</dbReference>
<dbReference type="Pfam" id="PF01713">
    <property type="entry name" value="Smr"/>
    <property type="match status" value="1"/>
</dbReference>
<dbReference type="SUPFAM" id="SSF160443">
    <property type="entry name" value="SMR domain-like"/>
    <property type="match status" value="1"/>
</dbReference>
<evidence type="ECO:0000313" key="3">
    <source>
        <dbReference type="EMBL" id="KZF23625.1"/>
    </source>
</evidence>
<dbReference type="InParanoid" id="A0A165HJX6"/>
<protein>
    <submittedName>
        <fullName evidence="3">Smr-domain-containing protein</fullName>
    </submittedName>
</protein>
<feature type="region of interest" description="Disordered" evidence="1">
    <location>
        <begin position="1"/>
        <end position="58"/>
    </location>
</feature>
<reference evidence="3 4" key="1">
    <citation type="journal article" date="2016" name="Fungal Biol.">
        <title>The genome of Xylona heveae provides a window into fungal endophytism.</title>
        <authorList>
            <person name="Gazis R."/>
            <person name="Kuo A."/>
            <person name="Riley R."/>
            <person name="LaButti K."/>
            <person name="Lipzen A."/>
            <person name="Lin J."/>
            <person name="Amirebrahimi M."/>
            <person name="Hesse C.N."/>
            <person name="Spatafora J.W."/>
            <person name="Henrissat B."/>
            <person name="Hainaut M."/>
            <person name="Grigoriev I.V."/>
            <person name="Hibbett D.S."/>
        </authorList>
    </citation>
    <scope>NUCLEOTIDE SEQUENCE [LARGE SCALE GENOMIC DNA]</scope>
    <source>
        <strain evidence="3 4">TC161</strain>
    </source>
</reference>
<feature type="compositionally biased region" description="Low complexity" evidence="1">
    <location>
        <begin position="192"/>
        <end position="226"/>
    </location>
</feature>
<dbReference type="OrthoDB" id="3231855at2759"/>
<dbReference type="RefSeq" id="XP_018189180.1">
    <property type="nucleotide sequence ID" value="XM_018332416.1"/>
</dbReference>
<dbReference type="Gene3D" id="3.30.1370.110">
    <property type="match status" value="1"/>
</dbReference>
<dbReference type="GO" id="GO:0070481">
    <property type="term" value="P:nuclear-transcribed mRNA catabolic process, non-stop decay"/>
    <property type="evidence" value="ECO:0007669"/>
    <property type="project" value="EnsemblFungi"/>
</dbReference>
<dbReference type="Pfam" id="PF08590">
    <property type="entry name" value="DUF1771"/>
    <property type="match status" value="1"/>
</dbReference>
<organism evidence="3 4">
    <name type="scientific">Xylona heveae (strain CBS 132557 / TC161)</name>
    <dbReference type="NCBI Taxonomy" id="1328760"/>
    <lineage>
        <taxon>Eukaryota</taxon>
        <taxon>Fungi</taxon>
        <taxon>Dikarya</taxon>
        <taxon>Ascomycota</taxon>
        <taxon>Pezizomycotina</taxon>
        <taxon>Xylonomycetes</taxon>
        <taxon>Xylonales</taxon>
        <taxon>Xylonaceae</taxon>
        <taxon>Xylona</taxon>
    </lineage>
</organism>